<proteinExistence type="predicted"/>
<dbReference type="Proteomes" id="UP000827986">
    <property type="component" value="Unassembled WGS sequence"/>
</dbReference>
<evidence type="ECO:0000256" key="1">
    <source>
        <dbReference type="SAM" id="SignalP"/>
    </source>
</evidence>
<evidence type="ECO:0008006" key="4">
    <source>
        <dbReference type="Google" id="ProtNLM"/>
    </source>
</evidence>
<reference evidence="2" key="1">
    <citation type="submission" date="2021-09" db="EMBL/GenBank/DDBJ databases">
        <title>The genome of Mauremys mutica provides insights into the evolution of semi-aquatic lifestyle.</title>
        <authorList>
            <person name="Gong S."/>
            <person name="Gao Y."/>
        </authorList>
    </citation>
    <scope>NUCLEOTIDE SEQUENCE</scope>
    <source>
        <strain evidence="2">MM-2020</strain>
        <tissue evidence="2">Muscle</tissue>
    </source>
</reference>
<dbReference type="EMBL" id="JAHDVG010000465">
    <property type="protein sequence ID" value="KAH1183536.1"/>
    <property type="molecule type" value="Genomic_DNA"/>
</dbReference>
<organism evidence="2 3">
    <name type="scientific">Mauremys mutica</name>
    <name type="common">yellowpond turtle</name>
    <dbReference type="NCBI Taxonomy" id="74926"/>
    <lineage>
        <taxon>Eukaryota</taxon>
        <taxon>Metazoa</taxon>
        <taxon>Chordata</taxon>
        <taxon>Craniata</taxon>
        <taxon>Vertebrata</taxon>
        <taxon>Euteleostomi</taxon>
        <taxon>Archelosauria</taxon>
        <taxon>Testudinata</taxon>
        <taxon>Testudines</taxon>
        <taxon>Cryptodira</taxon>
        <taxon>Durocryptodira</taxon>
        <taxon>Testudinoidea</taxon>
        <taxon>Geoemydidae</taxon>
        <taxon>Geoemydinae</taxon>
        <taxon>Mauremys</taxon>
    </lineage>
</organism>
<comment type="caution">
    <text evidence="2">The sequence shown here is derived from an EMBL/GenBank/DDBJ whole genome shotgun (WGS) entry which is preliminary data.</text>
</comment>
<name>A0A9D3XP85_9SAUR</name>
<evidence type="ECO:0000313" key="3">
    <source>
        <dbReference type="Proteomes" id="UP000827986"/>
    </source>
</evidence>
<gene>
    <name evidence="2" type="ORF">KIL84_014152</name>
</gene>
<feature type="chain" id="PRO_5039643296" description="Secreted protein" evidence="1">
    <location>
        <begin position="22"/>
        <end position="127"/>
    </location>
</feature>
<evidence type="ECO:0000313" key="2">
    <source>
        <dbReference type="EMBL" id="KAH1183536.1"/>
    </source>
</evidence>
<dbReference type="AlphaFoldDB" id="A0A9D3XP85"/>
<feature type="signal peptide" evidence="1">
    <location>
        <begin position="1"/>
        <end position="21"/>
    </location>
</feature>
<keyword evidence="1" id="KW-0732">Signal</keyword>
<sequence length="127" mass="13894">MSSLLNSLGLLLELCATRCLAYCEQGQALRRTSELGFNISGHSAQRGLPVLGGQENMADLVIPKSPRTLLLARVVKKVFFPRKGGTSTSFSFSYSPPPLPPPLYIRMKTMHLANKEKALILFLSSCV</sequence>
<keyword evidence="3" id="KW-1185">Reference proteome</keyword>
<accession>A0A9D3XP85</accession>
<protein>
    <recommendedName>
        <fullName evidence="4">Secreted protein</fullName>
    </recommendedName>
</protein>